<gene>
    <name evidence="1" type="ORF">MILVUS5_LOCUS20096</name>
</gene>
<name>A0ACB0K8T5_TRIPR</name>
<proteinExistence type="predicted"/>
<reference evidence="1" key="1">
    <citation type="submission" date="2023-10" db="EMBL/GenBank/DDBJ databases">
        <authorList>
            <person name="Rodriguez Cubillos JULIANA M."/>
            <person name="De Vega J."/>
        </authorList>
    </citation>
    <scope>NUCLEOTIDE SEQUENCE</scope>
</reference>
<evidence type="ECO:0000313" key="1">
    <source>
        <dbReference type="EMBL" id="CAJ2652644.1"/>
    </source>
</evidence>
<sequence length="493" mass="56375">MENLISLPPLHEYNFIRYKIFLSLQNTQPISISMEPPNLNTVPPTITSHVVAIPYPGRGHINPMMNLTKILVSKNPNILITFVVTEEWLSFIGSEPKPNNIQFATIPNVIPSEEGRANDFVNFLESVMTKMEDPFERLLDRLEPPPSVIIHDSYLAWVVRVANKRNVPVASFWPMSSSFFLVLKHYQLLEQNGHYPVNASEVGDKRVDYIPGNSSIRLVDFPLKDASFRSRRLLQLALATIPWAEKSQYLLFPSIYELEPQAIDVLRQELSIPIYTIGPTIPYLTHNQVVSTNHDYINWLDNQPLGSVLYVSQGSFLSVSSEQIDEIANGLRESGVRFLWVMRGESSNWKNICGDKGFVLPWCDQLKVLMHSAIGGFWSHCGWNSTREGLFCGVPFLTFPIMMDQPLNSKYIVEDWKVGWRVEKEVKVNVLIRRDEIARLVRRFMDLDDYEVKEMRKRARELQQVCQSSIASGGSSENNMEEFLGHILHGAKP</sequence>
<dbReference type="EMBL" id="CASHSV030000206">
    <property type="protein sequence ID" value="CAJ2652644.1"/>
    <property type="molecule type" value="Genomic_DNA"/>
</dbReference>
<organism evidence="1 2">
    <name type="scientific">Trifolium pratense</name>
    <name type="common">Red clover</name>
    <dbReference type="NCBI Taxonomy" id="57577"/>
    <lineage>
        <taxon>Eukaryota</taxon>
        <taxon>Viridiplantae</taxon>
        <taxon>Streptophyta</taxon>
        <taxon>Embryophyta</taxon>
        <taxon>Tracheophyta</taxon>
        <taxon>Spermatophyta</taxon>
        <taxon>Magnoliopsida</taxon>
        <taxon>eudicotyledons</taxon>
        <taxon>Gunneridae</taxon>
        <taxon>Pentapetalae</taxon>
        <taxon>rosids</taxon>
        <taxon>fabids</taxon>
        <taxon>Fabales</taxon>
        <taxon>Fabaceae</taxon>
        <taxon>Papilionoideae</taxon>
        <taxon>50 kb inversion clade</taxon>
        <taxon>NPAAA clade</taxon>
        <taxon>Hologalegina</taxon>
        <taxon>IRL clade</taxon>
        <taxon>Trifolieae</taxon>
        <taxon>Trifolium</taxon>
    </lineage>
</organism>
<dbReference type="Proteomes" id="UP001177021">
    <property type="component" value="Unassembled WGS sequence"/>
</dbReference>
<accession>A0ACB0K8T5</accession>
<protein>
    <submittedName>
        <fullName evidence="1">Uncharacterized protein</fullName>
    </submittedName>
</protein>
<comment type="caution">
    <text evidence="1">The sequence shown here is derived from an EMBL/GenBank/DDBJ whole genome shotgun (WGS) entry which is preliminary data.</text>
</comment>
<evidence type="ECO:0000313" key="2">
    <source>
        <dbReference type="Proteomes" id="UP001177021"/>
    </source>
</evidence>
<keyword evidence="2" id="KW-1185">Reference proteome</keyword>